<keyword evidence="10" id="KW-0413">Isomerase</keyword>
<evidence type="ECO:0000313" key="18">
    <source>
        <dbReference type="Proteomes" id="UP000199223"/>
    </source>
</evidence>
<sequence>MSSLPAHTFTEAQARAIFSEGSVAISAGAGSGKTRVLAERILNFLARGVRPAQIVAVTFTEAAAAELRERVTAVVGRRAEAEGGHWPALVTDLALMTVGTIHSLCARVAREHPVESGAGLGFRVLDELEARAWLEENLTPVLAEVQESERETLLAVPGKIRHAVLEALLDDPSSAREALRVAVAARTVDPSERAQRAWKAALPTWQAAVAALEKVSGPRGDVLEEMRSRAVTLGRQAPLLGQDLLAVREALREHSGRIGKGWAAPAKKEVNAALAVLGALAARDDLAGVAGEASAAHDRAVLALDRLFDHVSRRFAALKAEQEVATFADLESFADAALAHGPVRAYYTRRWTHLLIDEAQDTNPVQWRILSALAGEGVNLTVVGDEKQSIYAFRRADVQVFRAAQEEVQARAGEVIPMGTSFRTHAALVGILNAFFASLMAGPDEKRPTAARFEALSAHRFPSPLGEDAPCVEVYDIQGADVGAARAAEAQLLAARIQDLLYAGTPVYDRDLRGTRPLRLGDVAVLLRARTHLPTYEQALAAAGLPYVVHGGRGLYDRPEVQDAAGLLRVVADPTADIPLAAFLRGPHVCLTDQTLLDLARLREPGESLWDAAQRSEDPAVGQAAAWIQDWRGASVTLSASQLLMEADRVTGAALVHAAMPDGARRAANLARFRALLRSWAQAGVRDVVRVAGHLAALERLGAQEAEAVSPSPDAVQLMTIHGSKGLEFPVVIVADVLNQGGGPPPRVRFDAAAGVALRLPGVEGDLPDWEALEALAEERELSENERVAYVAFTRAADLLVLLAPGNLGAAARKRFETFVAHLPPEGVTLTYAAATEVRAPRPLPPAAGSGPLRLDVATGPGVILPGTLPVTSLGTYLQCPRLFAYRHLEGREGLVSLWSEREAAERSNPEGRLAGRQIGDAVHRALEHGWDRAAMRERFGYFASADFQTVVTLVEAMAGEAFSELRGRPFEREKAIQVPLGRVTFEGIVDAFDPEGALVLDYKTDKEVRPEHHLPQLALYAHHLGAREAALAYLRHGALHTFTAEELERGLAAVQDTARRMEALDFAPTPSASACRMCSFRGVCDAAVGERS</sequence>
<dbReference type="InterPro" id="IPR014016">
    <property type="entry name" value="UvrD-like_ATP-bd"/>
</dbReference>
<dbReference type="RefSeq" id="WP_143068399.1">
    <property type="nucleotide sequence ID" value="NZ_FNZA01000025.1"/>
</dbReference>
<keyword evidence="5 14" id="KW-0347">Helicase</keyword>
<accession>A0A1H7CA88</accession>
<dbReference type="PANTHER" id="PTHR11070:SF55">
    <property type="entry name" value="DNA 3'-5' HELICASE"/>
    <property type="match status" value="1"/>
</dbReference>
<evidence type="ECO:0000259" key="15">
    <source>
        <dbReference type="PROSITE" id="PS51198"/>
    </source>
</evidence>
<dbReference type="EC" id="5.6.2.4" evidence="12"/>
<evidence type="ECO:0000256" key="1">
    <source>
        <dbReference type="ARBA" id="ARBA00022722"/>
    </source>
</evidence>
<evidence type="ECO:0000259" key="16">
    <source>
        <dbReference type="PROSITE" id="PS51217"/>
    </source>
</evidence>
<keyword evidence="8" id="KW-0238">DNA-binding</keyword>
<evidence type="ECO:0000256" key="12">
    <source>
        <dbReference type="ARBA" id="ARBA00034808"/>
    </source>
</evidence>
<keyword evidence="18" id="KW-1185">Reference proteome</keyword>
<organism evidence="17 18">
    <name type="scientific">Deinococcus reticulitermitis</name>
    <dbReference type="NCBI Taxonomy" id="856736"/>
    <lineage>
        <taxon>Bacteria</taxon>
        <taxon>Thermotogati</taxon>
        <taxon>Deinococcota</taxon>
        <taxon>Deinococci</taxon>
        <taxon>Deinococcales</taxon>
        <taxon>Deinococcaceae</taxon>
        <taxon>Deinococcus</taxon>
    </lineage>
</organism>
<dbReference type="GO" id="GO:0005524">
    <property type="term" value="F:ATP binding"/>
    <property type="evidence" value="ECO:0007669"/>
    <property type="project" value="UniProtKB-UniRule"/>
</dbReference>
<evidence type="ECO:0000256" key="11">
    <source>
        <dbReference type="ARBA" id="ARBA00034617"/>
    </source>
</evidence>
<dbReference type="AlphaFoldDB" id="A0A1H7CA88"/>
<dbReference type="Proteomes" id="UP000199223">
    <property type="component" value="Unassembled WGS sequence"/>
</dbReference>
<comment type="catalytic activity">
    <reaction evidence="11">
        <text>Couples ATP hydrolysis with the unwinding of duplex DNA by translocating in the 3'-5' direction.</text>
        <dbReference type="EC" id="5.6.2.4"/>
    </reaction>
</comment>
<feature type="binding site" evidence="14">
    <location>
        <begin position="27"/>
        <end position="34"/>
    </location>
    <ligand>
        <name>ATP</name>
        <dbReference type="ChEBI" id="CHEBI:30616"/>
    </ligand>
</feature>
<dbReference type="Gene3D" id="3.40.50.300">
    <property type="entry name" value="P-loop containing nucleotide triphosphate hydrolases"/>
    <property type="match status" value="4"/>
</dbReference>
<dbReference type="PROSITE" id="PS51217">
    <property type="entry name" value="UVRD_HELICASE_CTER"/>
    <property type="match status" value="1"/>
</dbReference>
<evidence type="ECO:0000256" key="13">
    <source>
        <dbReference type="ARBA" id="ARBA00048988"/>
    </source>
</evidence>
<evidence type="ECO:0000256" key="4">
    <source>
        <dbReference type="ARBA" id="ARBA00022801"/>
    </source>
</evidence>
<evidence type="ECO:0000256" key="8">
    <source>
        <dbReference type="ARBA" id="ARBA00023125"/>
    </source>
</evidence>
<evidence type="ECO:0000256" key="6">
    <source>
        <dbReference type="ARBA" id="ARBA00022839"/>
    </source>
</evidence>
<dbReference type="PROSITE" id="PS51198">
    <property type="entry name" value="UVRD_HELICASE_ATP_BIND"/>
    <property type="match status" value="1"/>
</dbReference>
<dbReference type="GO" id="GO:0004527">
    <property type="term" value="F:exonuclease activity"/>
    <property type="evidence" value="ECO:0007669"/>
    <property type="project" value="UniProtKB-KW"/>
</dbReference>
<keyword evidence="7 14" id="KW-0067">ATP-binding</keyword>
<protein>
    <recommendedName>
        <fullName evidence="12">DNA 3'-5' helicase</fullName>
        <ecNumber evidence="12">5.6.2.4</ecNumber>
    </recommendedName>
</protein>
<gene>
    <name evidence="17" type="ORF">SAMN04488058_12512</name>
</gene>
<dbReference type="SUPFAM" id="SSF52540">
    <property type="entry name" value="P-loop containing nucleoside triphosphate hydrolases"/>
    <property type="match status" value="1"/>
</dbReference>
<dbReference type="PANTHER" id="PTHR11070">
    <property type="entry name" value="UVRD / RECB / PCRA DNA HELICASE FAMILY MEMBER"/>
    <property type="match status" value="1"/>
</dbReference>
<evidence type="ECO:0000256" key="7">
    <source>
        <dbReference type="ARBA" id="ARBA00022840"/>
    </source>
</evidence>
<dbReference type="STRING" id="856736.SAMN04488058_12512"/>
<feature type="domain" description="UvrD-like helicase C-terminal" evidence="16">
    <location>
        <begin position="444"/>
        <end position="726"/>
    </location>
</feature>
<name>A0A1H7CA88_9DEIO</name>
<dbReference type="InterPro" id="IPR000212">
    <property type="entry name" value="DNA_helicase_UvrD/REP"/>
</dbReference>
<evidence type="ECO:0000313" key="17">
    <source>
        <dbReference type="EMBL" id="SEJ86548.1"/>
    </source>
</evidence>
<dbReference type="GO" id="GO:0033202">
    <property type="term" value="C:DNA helicase complex"/>
    <property type="evidence" value="ECO:0007669"/>
    <property type="project" value="TreeGrafter"/>
</dbReference>
<keyword evidence="3" id="KW-0227">DNA damage</keyword>
<dbReference type="GO" id="GO:0043138">
    <property type="term" value="F:3'-5' DNA helicase activity"/>
    <property type="evidence" value="ECO:0007669"/>
    <property type="project" value="UniProtKB-EC"/>
</dbReference>
<dbReference type="OrthoDB" id="9810135at2"/>
<evidence type="ECO:0000256" key="10">
    <source>
        <dbReference type="ARBA" id="ARBA00023235"/>
    </source>
</evidence>
<comment type="catalytic activity">
    <reaction evidence="13">
        <text>ATP + H2O = ADP + phosphate + H(+)</text>
        <dbReference type="Rhea" id="RHEA:13065"/>
        <dbReference type="ChEBI" id="CHEBI:15377"/>
        <dbReference type="ChEBI" id="CHEBI:15378"/>
        <dbReference type="ChEBI" id="CHEBI:30616"/>
        <dbReference type="ChEBI" id="CHEBI:43474"/>
        <dbReference type="ChEBI" id="CHEBI:456216"/>
        <dbReference type="EC" id="5.6.2.4"/>
    </reaction>
</comment>
<dbReference type="Pfam" id="PF12705">
    <property type="entry name" value="PDDEXK_1"/>
    <property type="match status" value="1"/>
</dbReference>
<dbReference type="EMBL" id="FNZA01000025">
    <property type="protein sequence ID" value="SEJ86548.1"/>
    <property type="molecule type" value="Genomic_DNA"/>
</dbReference>
<keyword evidence="1" id="KW-0540">Nuclease</keyword>
<keyword evidence="6 17" id="KW-0269">Exonuclease</keyword>
<keyword evidence="9" id="KW-0234">DNA repair</keyword>
<dbReference type="InterPro" id="IPR011604">
    <property type="entry name" value="PDDEXK-like_dom_sf"/>
</dbReference>
<dbReference type="CDD" id="cd17932">
    <property type="entry name" value="DEXQc_UvrD"/>
    <property type="match status" value="1"/>
</dbReference>
<dbReference type="GO" id="GO:0003677">
    <property type="term" value="F:DNA binding"/>
    <property type="evidence" value="ECO:0007669"/>
    <property type="project" value="UniProtKB-KW"/>
</dbReference>
<evidence type="ECO:0000256" key="14">
    <source>
        <dbReference type="PROSITE-ProRule" id="PRU00560"/>
    </source>
</evidence>
<feature type="domain" description="UvrD-like helicase ATP-binding" evidence="15">
    <location>
        <begin position="6"/>
        <end position="425"/>
    </location>
</feature>
<dbReference type="GO" id="GO:0005829">
    <property type="term" value="C:cytosol"/>
    <property type="evidence" value="ECO:0007669"/>
    <property type="project" value="TreeGrafter"/>
</dbReference>
<proteinExistence type="predicted"/>
<dbReference type="Pfam" id="PF13361">
    <property type="entry name" value="UvrD_C"/>
    <property type="match status" value="1"/>
</dbReference>
<dbReference type="GO" id="GO:0000725">
    <property type="term" value="P:recombinational repair"/>
    <property type="evidence" value="ECO:0007669"/>
    <property type="project" value="TreeGrafter"/>
</dbReference>
<evidence type="ECO:0000256" key="9">
    <source>
        <dbReference type="ARBA" id="ARBA00023204"/>
    </source>
</evidence>
<dbReference type="Pfam" id="PF00580">
    <property type="entry name" value="UvrD-helicase"/>
    <property type="match status" value="1"/>
</dbReference>
<keyword evidence="4 14" id="KW-0378">Hydrolase</keyword>
<evidence type="ECO:0000256" key="3">
    <source>
        <dbReference type="ARBA" id="ARBA00022763"/>
    </source>
</evidence>
<dbReference type="InterPro" id="IPR027417">
    <property type="entry name" value="P-loop_NTPase"/>
</dbReference>
<keyword evidence="2 14" id="KW-0547">Nucleotide-binding</keyword>
<reference evidence="18" key="1">
    <citation type="submission" date="2016-10" db="EMBL/GenBank/DDBJ databases">
        <authorList>
            <person name="Varghese N."/>
            <person name="Submissions S."/>
        </authorList>
    </citation>
    <scope>NUCLEOTIDE SEQUENCE [LARGE SCALE GENOMIC DNA]</scope>
    <source>
        <strain evidence="18">CGMCC 1.10218</strain>
    </source>
</reference>
<dbReference type="InterPro" id="IPR014017">
    <property type="entry name" value="DNA_helicase_UvrD-like_C"/>
</dbReference>
<dbReference type="Gene3D" id="3.90.320.10">
    <property type="match status" value="1"/>
</dbReference>
<dbReference type="InterPro" id="IPR038726">
    <property type="entry name" value="PDDEXK_AddAB-type"/>
</dbReference>
<evidence type="ECO:0000256" key="2">
    <source>
        <dbReference type="ARBA" id="ARBA00022741"/>
    </source>
</evidence>
<evidence type="ECO:0000256" key="5">
    <source>
        <dbReference type="ARBA" id="ARBA00022806"/>
    </source>
</evidence>